<dbReference type="KEGG" id="awo:Awo_c33190"/>
<dbReference type="AlphaFoldDB" id="H6LKT8"/>
<dbReference type="eggNOG" id="ENOG5032Z57">
    <property type="taxonomic scope" value="Bacteria"/>
</dbReference>
<reference evidence="2 3" key="2">
    <citation type="journal article" date="2012" name="PLoS ONE">
        <title>An ancient pathway combining carbon dioxide fixation with the generation and utilization of a sodium ion gradient for ATP synthesis.</title>
        <authorList>
            <person name="Poehlein A."/>
            <person name="Schmidt S."/>
            <person name="Kaster A.K."/>
            <person name="Goenrich M."/>
            <person name="Vollmers J."/>
            <person name="Thurmer A."/>
            <person name="Bertsch J."/>
            <person name="Schuchmann K."/>
            <person name="Voigt B."/>
            <person name="Hecker M."/>
            <person name="Daniel R."/>
            <person name="Thauer R.K."/>
            <person name="Gottschalk G."/>
            <person name="Muller V."/>
        </authorList>
    </citation>
    <scope>NUCLEOTIDE SEQUENCE [LARGE SCALE GENOMIC DNA]</scope>
    <source>
        <strain evidence="3">ATCC 29683 / DSM 1030 / JCM 2381 / KCTC 1655 / WB1</strain>
    </source>
</reference>
<dbReference type="InterPro" id="IPR025438">
    <property type="entry name" value="DUF4180"/>
</dbReference>
<dbReference type="EMBL" id="CP002987">
    <property type="protein sequence ID" value="AFA50047.1"/>
    <property type="molecule type" value="Genomic_DNA"/>
</dbReference>
<dbReference type="Pfam" id="PF13788">
    <property type="entry name" value="DUF4180"/>
    <property type="match status" value="1"/>
</dbReference>
<feature type="domain" description="DUF4180" evidence="1">
    <location>
        <begin position="1"/>
        <end position="86"/>
    </location>
</feature>
<organism evidence="2 3">
    <name type="scientific">Acetobacterium woodii (strain ATCC 29683 / DSM 1030 / JCM 2381 / KCTC 1655 / WB1)</name>
    <dbReference type="NCBI Taxonomy" id="931626"/>
    <lineage>
        <taxon>Bacteria</taxon>
        <taxon>Bacillati</taxon>
        <taxon>Bacillota</taxon>
        <taxon>Clostridia</taxon>
        <taxon>Eubacteriales</taxon>
        <taxon>Eubacteriaceae</taxon>
        <taxon>Acetobacterium</taxon>
    </lineage>
</organism>
<evidence type="ECO:0000313" key="2">
    <source>
        <dbReference type="EMBL" id="AFA50047.1"/>
    </source>
</evidence>
<dbReference type="STRING" id="931626.Awo_c33190"/>
<evidence type="ECO:0000259" key="1">
    <source>
        <dbReference type="Pfam" id="PF13788"/>
    </source>
</evidence>
<sequence length="87" mass="9826">MATVRYEAGCDAIIVEKEALTEDFFDLKTRLAGEIIQKYVNYGIRLAIIGDFSGYPSKALHDFIYESNQGKHLYFVSNMEAAQKKLG</sequence>
<accession>H6LKT8</accession>
<evidence type="ECO:0000313" key="3">
    <source>
        <dbReference type="Proteomes" id="UP000007177"/>
    </source>
</evidence>
<dbReference type="HOGENOM" id="CLU_151995_1_0_9"/>
<protein>
    <recommendedName>
        <fullName evidence="1">DUF4180 domain-containing protein</fullName>
    </recommendedName>
</protein>
<dbReference type="Proteomes" id="UP000007177">
    <property type="component" value="Chromosome"/>
</dbReference>
<name>H6LKT8_ACEWD</name>
<gene>
    <name evidence="2" type="ordered locus">Awo_c33190</name>
</gene>
<proteinExistence type="predicted"/>
<keyword evidence="3" id="KW-1185">Reference proteome</keyword>
<reference evidence="3" key="1">
    <citation type="submission" date="2011-07" db="EMBL/GenBank/DDBJ databases">
        <title>Complete genome sequence of Acetobacterium woodii.</title>
        <authorList>
            <person name="Poehlein A."/>
            <person name="Schmidt S."/>
            <person name="Kaster A.-K."/>
            <person name="Goenrich M."/>
            <person name="Vollmers J."/>
            <person name="Thuermer A."/>
            <person name="Gottschalk G."/>
            <person name="Thauer R.K."/>
            <person name="Daniel R."/>
            <person name="Mueller V."/>
        </authorList>
    </citation>
    <scope>NUCLEOTIDE SEQUENCE [LARGE SCALE GENOMIC DNA]</scope>
    <source>
        <strain evidence="3">ATCC 29683 / DSM 1030 / JCM 2381 / KCTC 1655 / WB1</strain>
    </source>
</reference>